<gene>
    <name evidence="1" type="ORF">NTEN_LOCUS23072</name>
</gene>
<dbReference type="EMBL" id="CADCXU010033940">
    <property type="protein sequence ID" value="CAB0019360.1"/>
    <property type="molecule type" value="Genomic_DNA"/>
</dbReference>
<evidence type="ECO:0000313" key="1">
    <source>
        <dbReference type="EMBL" id="CAB0019360.1"/>
    </source>
</evidence>
<dbReference type="AlphaFoldDB" id="A0A6H5HRY4"/>
<protein>
    <submittedName>
        <fullName evidence="1">Uncharacterized protein</fullName>
    </submittedName>
</protein>
<proteinExistence type="predicted"/>
<dbReference type="Proteomes" id="UP000479000">
    <property type="component" value="Unassembled WGS sequence"/>
</dbReference>
<keyword evidence="2" id="KW-1185">Reference proteome</keyword>
<name>A0A6H5HRY4_9HEMI</name>
<evidence type="ECO:0000313" key="2">
    <source>
        <dbReference type="Proteomes" id="UP000479000"/>
    </source>
</evidence>
<sequence length="194" mass="22225">MSTKYIFREQLSPSPRRSGGPIRRKQMEKLRSERRRTGLLYTIGTQRFVPAVGPSKLGLTSSPIFSYLIVRSVLIFRQERKLQRKHVPSTKLETERRNCTKQQLEDAVCGLNFWIAEKTLLSSPAVEIRPTGTYSSLIGTSFCGRNPTCSSRMKALCGEGGTINVECRKTLKMRRFARIRTEYSLGHLRLRRTL</sequence>
<reference evidence="1 2" key="1">
    <citation type="submission" date="2020-02" db="EMBL/GenBank/DDBJ databases">
        <authorList>
            <person name="Ferguson B K."/>
        </authorList>
    </citation>
    <scope>NUCLEOTIDE SEQUENCE [LARGE SCALE GENOMIC DNA]</scope>
</reference>
<organism evidence="1 2">
    <name type="scientific">Nesidiocoris tenuis</name>
    <dbReference type="NCBI Taxonomy" id="355587"/>
    <lineage>
        <taxon>Eukaryota</taxon>
        <taxon>Metazoa</taxon>
        <taxon>Ecdysozoa</taxon>
        <taxon>Arthropoda</taxon>
        <taxon>Hexapoda</taxon>
        <taxon>Insecta</taxon>
        <taxon>Pterygota</taxon>
        <taxon>Neoptera</taxon>
        <taxon>Paraneoptera</taxon>
        <taxon>Hemiptera</taxon>
        <taxon>Heteroptera</taxon>
        <taxon>Panheteroptera</taxon>
        <taxon>Cimicomorpha</taxon>
        <taxon>Miridae</taxon>
        <taxon>Dicyphina</taxon>
        <taxon>Nesidiocoris</taxon>
    </lineage>
</organism>
<accession>A0A6H5HRY4</accession>